<evidence type="ECO:0000256" key="3">
    <source>
        <dbReference type="ARBA" id="ARBA00023125"/>
    </source>
</evidence>
<dbReference type="Proteomes" id="UP001443914">
    <property type="component" value="Unassembled WGS sequence"/>
</dbReference>
<keyword evidence="5" id="KW-0539">Nucleus</keyword>
<dbReference type="EMBL" id="JBDFQZ010000013">
    <property type="protein sequence ID" value="KAK9668739.1"/>
    <property type="molecule type" value="Genomic_DNA"/>
</dbReference>
<protein>
    <recommendedName>
        <fullName evidence="9">B3 domain-containing protein</fullName>
    </recommendedName>
</protein>
<dbReference type="InterPro" id="IPR015300">
    <property type="entry name" value="DNA-bd_pseudobarrel_sf"/>
</dbReference>
<evidence type="ECO:0000256" key="2">
    <source>
        <dbReference type="ARBA" id="ARBA00023015"/>
    </source>
</evidence>
<keyword evidence="3" id="KW-0238">DNA-binding</keyword>
<feature type="region of interest" description="Disordered" evidence="6">
    <location>
        <begin position="99"/>
        <end position="135"/>
    </location>
</feature>
<evidence type="ECO:0000313" key="7">
    <source>
        <dbReference type="EMBL" id="KAK9668739.1"/>
    </source>
</evidence>
<dbReference type="InterPro" id="IPR005508">
    <property type="entry name" value="At2g31720-like"/>
</dbReference>
<dbReference type="PANTHER" id="PTHR31541:SF25">
    <property type="entry name" value="GAMMA-GLIADIN B"/>
    <property type="match status" value="1"/>
</dbReference>
<reference evidence="7" key="1">
    <citation type="submission" date="2024-03" db="EMBL/GenBank/DDBJ databases">
        <title>WGS assembly of Saponaria officinalis var. Norfolk2.</title>
        <authorList>
            <person name="Jenkins J."/>
            <person name="Shu S."/>
            <person name="Grimwood J."/>
            <person name="Barry K."/>
            <person name="Goodstein D."/>
            <person name="Schmutz J."/>
            <person name="Leebens-Mack J."/>
            <person name="Osbourn A."/>
        </authorList>
    </citation>
    <scope>NUCLEOTIDE SEQUENCE [LARGE SCALE GENOMIC DNA]</scope>
    <source>
        <strain evidence="7">JIC</strain>
    </source>
</reference>
<comment type="subcellular location">
    <subcellularLocation>
        <location evidence="1">Nucleus</location>
    </subcellularLocation>
</comment>
<dbReference type="Gene3D" id="2.40.330.10">
    <property type="entry name" value="DNA-binding pseudobarrel domain"/>
    <property type="match status" value="1"/>
</dbReference>
<keyword evidence="4" id="KW-0804">Transcription</keyword>
<organism evidence="7 8">
    <name type="scientific">Saponaria officinalis</name>
    <name type="common">Common soapwort</name>
    <name type="synonym">Lychnis saponaria</name>
    <dbReference type="NCBI Taxonomy" id="3572"/>
    <lineage>
        <taxon>Eukaryota</taxon>
        <taxon>Viridiplantae</taxon>
        <taxon>Streptophyta</taxon>
        <taxon>Embryophyta</taxon>
        <taxon>Tracheophyta</taxon>
        <taxon>Spermatophyta</taxon>
        <taxon>Magnoliopsida</taxon>
        <taxon>eudicotyledons</taxon>
        <taxon>Gunneridae</taxon>
        <taxon>Pentapetalae</taxon>
        <taxon>Caryophyllales</taxon>
        <taxon>Caryophyllaceae</taxon>
        <taxon>Caryophylleae</taxon>
        <taxon>Saponaria</taxon>
    </lineage>
</organism>
<evidence type="ECO:0000256" key="4">
    <source>
        <dbReference type="ARBA" id="ARBA00023163"/>
    </source>
</evidence>
<dbReference type="AlphaFoldDB" id="A0AAW1H0V9"/>
<accession>A0AAW1H0V9</accession>
<dbReference type="SUPFAM" id="SSF101936">
    <property type="entry name" value="DNA-binding pseudobarrel domain"/>
    <property type="match status" value="1"/>
</dbReference>
<evidence type="ECO:0008006" key="9">
    <source>
        <dbReference type="Google" id="ProtNLM"/>
    </source>
</evidence>
<sequence>MEVVTIADFREDELQKIEFLNPLDMLAMVAHKALEKDYPSSSLINDITPTISMPMSEHMKLPFHLNMKPRTHRKPRSTPIDVEALFPCLYRPTNYLMEIGSSRPRKKRGPTKSVESGSSPPPKKRRLIDPPLPQPLDPELPVEYMQRIAEMGGSDVRFVTQKRLYDADVDTSKSCLTMLYRQYAVHFGKVGKTEVRVIHMNGNELREMMMIFFRWDSVSSYVFNGSWNDLVSVNGLKKNSVVHVWSFTLADEFAFALVKI</sequence>
<comment type="caution">
    <text evidence="7">The sequence shown here is derived from an EMBL/GenBank/DDBJ whole genome shotgun (WGS) entry which is preliminary data.</text>
</comment>
<keyword evidence="8" id="KW-1185">Reference proteome</keyword>
<evidence type="ECO:0000313" key="8">
    <source>
        <dbReference type="Proteomes" id="UP001443914"/>
    </source>
</evidence>
<dbReference type="GO" id="GO:0005634">
    <property type="term" value="C:nucleus"/>
    <property type="evidence" value="ECO:0007669"/>
    <property type="project" value="UniProtKB-SubCell"/>
</dbReference>
<proteinExistence type="predicted"/>
<keyword evidence="2" id="KW-0805">Transcription regulation</keyword>
<name>A0AAW1H0V9_SAPOF</name>
<dbReference type="PANTHER" id="PTHR31541">
    <property type="entry name" value="B3 DOMAIN PLANT PROTEIN-RELATED"/>
    <property type="match status" value="1"/>
</dbReference>
<dbReference type="GO" id="GO:0003677">
    <property type="term" value="F:DNA binding"/>
    <property type="evidence" value="ECO:0007669"/>
    <property type="project" value="UniProtKB-KW"/>
</dbReference>
<evidence type="ECO:0000256" key="1">
    <source>
        <dbReference type="ARBA" id="ARBA00004123"/>
    </source>
</evidence>
<gene>
    <name evidence="7" type="ORF">RND81_13G082700</name>
</gene>
<evidence type="ECO:0000256" key="5">
    <source>
        <dbReference type="ARBA" id="ARBA00023242"/>
    </source>
</evidence>
<evidence type="ECO:0000256" key="6">
    <source>
        <dbReference type="SAM" id="MobiDB-lite"/>
    </source>
</evidence>